<feature type="binding site" evidence="5 7">
    <location>
        <position position="314"/>
    </location>
    <ligand>
        <name>substrate</name>
    </ligand>
</feature>
<dbReference type="InterPro" id="IPR000821">
    <property type="entry name" value="Ala_racemase"/>
</dbReference>
<dbReference type="STRING" id="1633631.GCA_001442925_01666"/>
<dbReference type="EC" id="5.1.1.1" evidence="5"/>
<evidence type="ECO:0000256" key="7">
    <source>
        <dbReference type="PIRSR" id="PIRSR600821-52"/>
    </source>
</evidence>
<dbReference type="OrthoDB" id="9813814at2"/>
<dbReference type="GO" id="GO:0005829">
    <property type="term" value="C:cytosol"/>
    <property type="evidence" value="ECO:0007669"/>
    <property type="project" value="TreeGrafter"/>
</dbReference>
<accession>A0A0S4N821</accession>
<accession>A0A0P1LPM6</accession>
<dbReference type="SUPFAM" id="SSF50621">
    <property type="entry name" value="Alanine racemase C-terminal domain-like"/>
    <property type="match status" value="1"/>
</dbReference>
<gene>
    <name evidence="10" type="ORF">JGI4_01671</name>
    <name evidence="9" type="ORF">JGI8_00411</name>
</gene>
<dbReference type="PROSITE" id="PS00395">
    <property type="entry name" value="ALANINE_RACEMASE"/>
    <property type="match status" value="1"/>
</dbReference>
<protein>
    <recommendedName>
        <fullName evidence="5">Alanine racemase</fullName>
        <ecNumber evidence="5">5.1.1.1</ecNumber>
    </recommendedName>
</protein>
<evidence type="ECO:0000313" key="10">
    <source>
        <dbReference type="EMBL" id="CUU07003.1"/>
    </source>
</evidence>
<accession>A0A0P1MNA4</accession>
<dbReference type="Gene3D" id="3.20.20.10">
    <property type="entry name" value="Alanine racemase"/>
    <property type="match status" value="1"/>
</dbReference>
<dbReference type="Pfam" id="PF00842">
    <property type="entry name" value="Ala_racemase_C"/>
    <property type="match status" value="1"/>
</dbReference>
<dbReference type="NCBIfam" id="TIGR00492">
    <property type="entry name" value="alr"/>
    <property type="match status" value="1"/>
</dbReference>
<feature type="binding site" evidence="5 7">
    <location>
        <position position="136"/>
    </location>
    <ligand>
        <name>substrate</name>
    </ligand>
</feature>
<evidence type="ECO:0000256" key="3">
    <source>
        <dbReference type="ARBA" id="ARBA00022898"/>
    </source>
</evidence>
<accession>A0A0P1P1E3</accession>
<dbReference type="EMBL" id="FAOP01000006">
    <property type="protein sequence ID" value="CUU07003.1"/>
    <property type="molecule type" value="Genomic_DNA"/>
</dbReference>
<keyword evidence="3 5" id="KW-0663">Pyridoxal phosphate</keyword>
<proteinExistence type="inferred from homology"/>
<dbReference type="FunFam" id="3.20.20.10:FF:000002">
    <property type="entry name" value="Alanine racemase"/>
    <property type="match status" value="1"/>
</dbReference>
<dbReference type="SUPFAM" id="SSF51419">
    <property type="entry name" value="PLP-binding barrel"/>
    <property type="match status" value="1"/>
</dbReference>
<dbReference type="GO" id="GO:0030632">
    <property type="term" value="P:D-alanine biosynthetic process"/>
    <property type="evidence" value="ECO:0007669"/>
    <property type="project" value="UniProtKB-UniRule"/>
</dbReference>
<dbReference type="HAMAP" id="MF_01201">
    <property type="entry name" value="Ala_racemase"/>
    <property type="match status" value="1"/>
</dbReference>
<evidence type="ECO:0000256" key="4">
    <source>
        <dbReference type="ARBA" id="ARBA00023235"/>
    </source>
</evidence>
<comment type="catalytic activity">
    <reaction evidence="1 5">
        <text>L-alanine = D-alanine</text>
        <dbReference type="Rhea" id="RHEA:20249"/>
        <dbReference type="ChEBI" id="CHEBI:57416"/>
        <dbReference type="ChEBI" id="CHEBI:57972"/>
        <dbReference type="EC" id="5.1.1.1"/>
    </reaction>
</comment>
<dbReference type="PANTHER" id="PTHR30511:SF0">
    <property type="entry name" value="ALANINE RACEMASE, CATABOLIC-RELATED"/>
    <property type="match status" value="1"/>
</dbReference>
<dbReference type="Gene3D" id="2.40.37.10">
    <property type="entry name" value="Lyase, Ornithine Decarboxylase, Chain A, domain 1"/>
    <property type="match status" value="1"/>
</dbReference>
<accession>A0A0N7MP80</accession>
<dbReference type="AlphaFoldDB" id="A0A0P1LPM6"/>
<dbReference type="GO" id="GO:0009252">
    <property type="term" value="P:peptidoglycan biosynthetic process"/>
    <property type="evidence" value="ECO:0007669"/>
    <property type="project" value="TreeGrafter"/>
</dbReference>
<keyword evidence="12" id="KW-1185">Reference proteome</keyword>
<comment type="pathway">
    <text evidence="5">Amino-acid biosynthesis; D-alanine biosynthesis; D-alanine from L-alanine: step 1/1.</text>
</comment>
<dbReference type="InterPro" id="IPR001608">
    <property type="entry name" value="Ala_racemase_N"/>
</dbReference>
<feature type="modified residue" description="N6-(pyridoxal phosphate)lysine" evidence="5 6">
    <location>
        <position position="38"/>
    </location>
</feature>
<feature type="active site" description="Proton acceptor; specific for D-alanine" evidence="5">
    <location>
        <position position="38"/>
    </location>
</feature>
<dbReference type="PRINTS" id="PR00992">
    <property type="entry name" value="ALARACEMASE"/>
</dbReference>
<dbReference type="CDD" id="cd00430">
    <property type="entry name" value="PLPDE_III_AR"/>
    <property type="match status" value="1"/>
</dbReference>
<dbReference type="UniPathway" id="UPA00042">
    <property type="reaction ID" value="UER00497"/>
</dbReference>
<evidence type="ECO:0000256" key="5">
    <source>
        <dbReference type="HAMAP-Rule" id="MF_01201"/>
    </source>
</evidence>
<dbReference type="SMART" id="SM01005">
    <property type="entry name" value="Ala_racemase_C"/>
    <property type="match status" value="1"/>
</dbReference>
<organism evidence="10 11">
    <name type="scientific">Candidatus Kryptonium thompsonii</name>
    <dbReference type="NCBI Taxonomy" id="1633631"/>
    <lineage>
        <taxon>Bacteria</taxon>
        <taxon>Pseudomonadati</taxon>
        <taxon>Candidatus Kryptoniota</taxon>
        <taxon>Candidatus Kryptonium</taxon>
    </lineage>
</organism>
<accession>A0A0P1LF83</accession>
<dbReference type="GO" id="GO:0030170">
    <property type="term" value="F:pyridoxal phosphate binding"/>
    <property type="evidence" value="ECO:0007669"/>
    <property type="project" value="UniProtKB-UniRule"/>
</dbReference>
<dbReference type="InterPro" id="IPR009006">
    <property type="entry name" value="Ala_racemase/Decarboxylase_C"/>
</dbReference>
<evidence type="ECO:0000256" key="2">
    <source>
        <dbReference type="ARBA" id="ARBA00001933"/>
    </source>
</evidence>
<dbReference type="InterPro" id="IPR029066">
    <property type="entry name" value="PLP-binding_barrel"/>
</dbReference>
<reference evidence="10 11" key="2">
    <citation type="submission" date="2015-11" db="EMBL/GenBank/DDBJ databases">
        <authorList>
            <person name="Zhang Y."/>
            <person name="Guo Z."/>
        </authorList>
    </citation>
    <scope>NUCLEOTIDE SEQUENCE [LARGE SCALE GENOMIC DNA]</scope>
    <source>
        <strain evidence="10">JGI-4</strain>
    </source>
</reference>
<comment type="similarity">
    <text evidence="5">Belongs to the alanine racemase family.</text>
</comment>
<comment type="cofactor">
    <cofactor evidence="2 5 6">
        <name>pyridoxal 5'-phosphate</name>
        <dbReference type="ChEBI" id="CHEBI:597326"/>
    </cofactor>
</comment>
<accession>A0A0P1M1L4</accession>
<dbReference type="Proteomes" id="UP000182011">
    <property type="component" value="Unassembled WGS sequence"/>
</dbReference>
<dbReference type="Proteomes" id="UP000182200">
    <property type="component" value="Unassembled WGS sequence"/>
</dbReference>
<reference evidence="9 12" key="1">
    <citation type="submission" date="2015-11" db="EMBL/GenBank/DDBJ databases">
        <authorList>
            <person name="Varghese N."/>
        </authorList>
    </citation>
    <scope>NUCLEOTIDE SEQUENCE [LARGE SCALE GENOMIC DNA]</scope>
    <source>
        <strain evidence="9 12">JGI-8</strain>
    </source>
</reference>
<accession>A0A0P1MG39</accession>
<sequence length="372" mass="41873">MELGRPTRAEVNLSAFEFNFNQVRKLVGGKTKIMAVVKANAYGHGAVEISKLAVSLGADYLGVAIPEEGVELRRNGIDVPILVFTPPFEHQLELFFKYELTPTITSFEEANKFNSLSEKFGKRIKCHIKVDTGMGRIGVNYKDAFEFVKRIYHEFKNLYIEGIYTHFATSDEKDKSFAYLQFERFTGLIKELNSARIEIPLKHCANSGAILDMPETYLDMVRPGVMLYGYYPSLDVLNKIELKPVMTLKSKIAFIKEIESGTSISYGRRFIAKEKTKIVTIPIGYADGYRRSLTNLGKVEIKGKLFPVVGTVTMDQIMVDVGLNTDVKVGDDVILFGNENLTAWDVAKLLGTIPYEICCNISARVPRVYVRN</sequence>
<evidence type="ECO:0000256" key="6">
    <source>
        <dbReference type="PIRSR" id="PIRSR600821-50"/>
    </source>
</evidence>
<dbReference type="InterPro" id="IPR011079">
    <property type="entry name" value="Ala_racemase_C"/>
</dbReference>
<dbReference type="RefSeq" id="WP_047133561.1">
    <property type="nucleotide sequence ID" value="NZ_CZVI01000003.1"/>
</dbReference>
<evidence type="ECO:0000313" key="9">
    <source>
        <dbReference type="EMBL" id="CUS80391.1"/>
    </source>
</evidence>
<comment type="function">
    <text evidence="5">Catalyzes the interconversion of L-alanine and D-alanine. May also act on other amino acids.</text>
</comment>
<dbReference type="Pfam" id="PF01168">
    <property type="entry name" value="Ala_racemase_N"/>
    <property type="match status" value="1"/>
</dbReference>
<dbReference type="EMBL" id="CZVI01000003">
    <property type="protein sequence ID" value="CUS80391.1"/>
    <property type="molecule type" value="Genomic_DNA"/>
</dbReference>
<dbReference type="InterPro" id="IPR020622">
    <property type="entry name" value="Ala_racemase_pyridoxalP-BS"/>
</dbReference>
<feature type="active site" description="Proton acceptor; specific for L-alanine" evidence="5">
    <location>
        <position position="266"/>
    </location>
</feature>
<dbReference type="PANTHER" id="PTHR30511">
    <property type="entry name" value="ALANINE RACEMASE"/>
    <property type="match status" value="1"/>
</dbReference>
<accession>A0A0N7MTS9</accession>
<evidence type="ECO:0000259" key="8">
    <source>
        <dbReference type="SMART" id="SM01005"/>
    </source>
</evidence>
<accession>A0A0P1P600</accession>
<keyword evidence="4 5" id="KW-0413">Isomerase</keyword>
<feature type="domain" description="Alanine racemase C-terminal" evidence="8">
    <location>
        <begin position="245"/>
        <end position="370"/>
    </location>
</feature>
<evidence type="ECO:0000313" key="11">
    <source>
        <dbReference type="Proteomes" id="UP000182011"/>
    </source>
</evidence>
<dbReference type="GO" id="GO:0008784">
    <property type="term" value="F:alanine racemase activity"/>
    <property type="evidence" value="ECO:0007669"/>
    <property type="project" value="UniProtKB-UniRule"/>
</dbReference>
<name>A0A0P1LPM6_9BACT</name>
<evidence type="ECO:0000256" key="1">
    <source>
        <dbReference type="ARBA" id="ARBA00000316"/>
    </source>
</evidence>
<evidence type="ECO:0000313" key="12">
    <source>
        <dbReference type="Proteomes" id="UP000182200"/>
    </source>
</evidence>